<reference evidence="1 2" key="1">
    <citation type="journal article" date="2021" name="J. Hered.">
        <title>A chromosome-level genome assembly of the parasitoid wasp, Cotesia glomerata (Hymenoptera: Braconidae).</title>
        <authorList>
            <person name="Pinto B.J."/>
            <person name="Weis J.J."/>
            <person name="Gamble T."/>
            <person name="Ode P.J."/>
            <person name="Paul R."/>
            <person name="Zaspel J.M."/>
        </authorList>
    </citation>
    <scope>NUCLEOTIDE SEQUENCE [LARGE SCALE GENOMIC DNA]</scope>
    <source>
        <strain evidence="1">CgM1</strain>
    </source>
</reference>
<protein>
    <submittedName>
        <fullName evidence="1">Uncharacterized protein</fullName>
    </submittedName>
</protein>
<accession>A0AAV7IZJ1</accession>
<name>A0AAV7IZJ1_COTGL</name>
<proteinExistence type="predicted"/>
<organism evidence="1 2">
    <name type="scientific">Cotesia glomerata</name>
    <name type="common">Lepidopteran parasitic wasp</name>
    <name type="synonym">Apanteles glomeratus</name>
    <dbReference type="NCBI Taxonomy" id="32391"/>
    <lineage>
        <taxon>Eukaryota</taxon>
        <taxon>Metazoa</taxon>
        <taxon>Ecdysozoa</taxon>
        <taxon>Arthropoda</taxon>
        <taxon>Hexapoda</taxon>
        <taxon>Insecta</taxon>
        <taxon>Pterygota</taxon>
        <taxon>Neoptera</taxon>
        <taxon>Endopterygota</taxon>
        <taxon>Hymenoptera</taxon>
        <taxon>Apocrita</taxon>
        <taxon>Ichneumonoidea</taxon>
        <taxon>Braconidae</taxon>
        <taxon>Microgastrinae</taxon>
        <taxon>Cotesia</taxon>
    </lineage>
</organism>
<evidence type="ECO:0000313" key="2">
    <source>
        <dbReference type="Proteomes" id="UP000826195"/>
    </source>
</evidence>
<dbReference type="Proteomes" id="UP000826195">
    <property type="component" value="Unassembled WGS sequence"/>
</dbReference>
<keyword evidence="2" id="KW-1185">Reference proteome</keyword>
<dbReference type="AlphaFoldDB" id="A0AAV7IZJ1"/>
<evidence type="ECO:0000313" key="1">
    <source>
        <dbReference type="EMBL" id="KAH0564033.1"/>
    </source>
</evidence>
<comment type="caution">
    <text evidence="1">The sequence shown here is derived from an EMBL/GenBank/DDBJ whole genome shotgun (WGS) entry which is preliminary data.</text>
</comment>
<sequence>MRGISELRMNIWPFRFFAFHHLNILPLRVSKFLILRKFHLPILDRELFFIADRSSVNLRFRQRKARALRYQQTLEEEALLSQHWRELYQNSFPWKKAPLTVLPLKNPRYP</sequence>
<gene>
    <name evidence="1" type="ORF">KQX54_008844</name>
</gene>
<dbReference type="EMBL" id="JAHXZJ010000002">
    <property type="protein sequence ID" value="KAH0564033.1"/>
    <property type="molecule type" value="Genomic_DNA"/>
</dbReference>